<keyword evidence="4" id="KW-1185">Reference proteome</keyword>
<evidence type="ECO:0000313" key="3">
    <source>
        <dbReference type="Proteomes" id="UP000827892"/>
    </source>
</evidence>
<dbReference type="OMA" id="MEKRIEW"/>
<reference evidence="1 3" key="2">
    <citation type="submission" date="2022-05" db="EMBL/GenBank/DDBJ databases">
        <title>Chromosome-level reference genomes for two strains of Caenorhabditis briggsae: an improved platform for comparative genomics.</title>
        <authorList>
            <person name="Stevens L."/>
            <person name="Andersen E.C."/>
        </authorList>
    </citation>
    <scope>NUCLEOTIDE SEQUENCE [LARGE SCALE GENOMIC DNA]</scope>
    <source>
        <strain evidence="1">QX1410_ONT</strain>
        <tissue evidence="1">Whole-organism</tissue>
    </source>
</reference>
<evidence type="ECO:0000313" key="1">
    <source>
        <dbReference type="EMBL" id="ULU00856.1"/>
    </source>
</evidence>
<dbReference type="AlphaFoldDB" id="A0AAE9IQZ0"/>
<name>A0AAE9IQZ0_CAEBR</name>
<dbReference type="Proteomes" id="UP000827892">
    <property type="component" value="Chromosome III"/>
</dbReference>
<evidence type="ECO:0000313" key="2">
    <source>
        <dbReference type="EMBL" id="UMM23525.1"/>
    </source>
</evidence>
<organism evidence="1 3">
    <name type="scientific">Caenorhabditis briggsae</name>
    <dbReference type="NCBI Taxonomy" id="6238"/>
    <lineage>
        <taxon>Eukaryota</taxon>
        <taxon>Metazoa</taxon>
        <taxon>Ecdysozoa</taxon>
        <taxon>Nematoda</taxon>
        <taxon>Chromadorea</taxon>
        <taxon>Rhabditida</taxon>
        <taxon>Rhabditina</taxon>
        <taxon>Rhabditomorpha</taxon>
        <taxon>Rhabditoidea</taxon>
        <taxon>Rhabditidae</taxon>
        <taxon>Peloderinae</taxon>
        <taxon>Caenorhabditis</taxon>
    </lineage>
</organism>
<reference evidence="2 4" key="1">
    <citation type="submission" date="2022-04" db="EMBL/GenBank/DDBJ databases">
        <title>Chromosome-level reference genomes for two strains of Caenorhabditis briggsae: an improved platform for comparative genomics.</title>
        <authorList>
            <person name="Stevens L."/>
            <person name="Andersen E."/>
        </authorList>
    </citation>
    <scope>NUCLEOTIDE SEQUENCE [LARGE SCALE GENOMIC DNA]</scope>
    <source>
        <strain evidence="2">VX34</strain>
        <tissue evidence="2">Whole-organism</tissue>
    </source>
</reference>
<protein>
    <submittedName>
        <fullName evidence="1">Uncharacterized protein</fullName>
    </submittedName>
</protein>
<dbReference type="EMBL" id="CP090893">
    <property type="protein sequence ID" value="ULU00856.1"/>
    <property type="molecule type" value="Genomic_DNA"/>
</dbReference>
<proteinExistence type="predicted"/>
<sequence length="281" mass="32444">MQEADIAGPSHSYDVEFDEDFIRNAGHMSIDKLLEELDLLKRDTHPLLLTERRKIGKQRQVQDTRILRHRARAEDRAKHEYVTREREYTAQFEVRVRELEEEANGRVDEMEKYNIQEYGVIDITKAGGTQQSFDTNKKTLRGRGGGNLIEPATYFNSHPPTKIPEFNITLAFENARIRGDLFAIRNRLPSPVPGVKKRNLNVTIIKPKLIFENRTFKHGEDVIVWCKTFNEIHAKLDIVNEKVIGLKGINGWDSRQLTATTEDLEEGRVIITKLKGKDKLL</sequence>
<dbReference type="Proteomes" id="UP000829354">
    <property type="component" value="Chromosome III"/>
</dbReference>
<evidence type="ECO:0000313" key="4">
    <source>
        <dbReference type="Proteomes" id="UP000829354"/>
    </source>
</evidence>
<accession>A0AAE9IQZ0</accession>
<gene>
    <name evidence="1" type="ORF">L3Y34_001342</name>
    <name evidence="2" type="ORF">L5515_004200</name>
</gene>
<dbReference type="EMBL" id="CP092622">
    <property type="protein sequence ID" value="UMM23525.1"/>
    <property type="molecule type" value="Genomic_DNA"/>
</dbReference>